<keyword evidence="4" id="KW-1185">Reference proteome</keyword>
<feature type="compositionally biased region" description="Polar residues" evidence="1">
    <location>
        <begin position="372"/>
        <end position="406"/>
    </location>
</feature>
<feature type="region of interest" description="Disordered" evidence="1">
    <location>
        <begin position="368"/>
        <end position="432"/>
    </location>
</feature>
<reference evidence="3" key="1">
    <citation type="journal article" date="2023" name="Mol. Phylogenet. Evol.">
        <title>Genome-scale phylogeny and comparative genomics of the fungal order Sordariales.</title>
        <authorList>
            <person name="Hensen N."/>
            <person name="Bonometti L."/>
            <person name="Westerberg I."/>
            <person name="Brannstrom I.O."/>
            <person name="Guillou S."/>
            <person name="Cros-Aarteil S."/>
            <person name="Calhoun S."/>
            <person name="Haridas S."/>
            <person name="Kuo A."/>
            <person name="Mondo S."/>
            <person name="Pangilinan J."/>
            <person name="Riley R."/>
            <person name="LaButti K."/>
            <person name="Andreopoulos B."/>
            <person name="Lipzen A."/>
            <person name="Chen C."/>
            <person name="Yan M."/>
            <person name="Daum C."/>
            <person name="Ng V."/>
            <person name="Clum A."/>
            <person name="Steindorff A."/>
            <person name="Ohm R.A."/>
            <person name="Martin F."/>
            <person name="Silar P."/>
            <person name="Natvig D.O."/>
            <person name="Lalanne C."/>
            <person name="Gautier V."/>
            <person name="Ament-Velasquez S.L."/>
            <person name="Kruys A."/>
            <person name="Hutchinson M.I."/>
            <person name="Powell A.J."/>
            <person name="Barry K."/>
            <person name="Miller A.N."/>
            <person name="Grigoriev I.V."/>
            <person name="Debuchy R."/>
            <person name="Gladieux P."/>
            <person name="Hiltunen Thoren M."/>
            <person name="Johannesson H."/>
        </authorList>
    </citation>
    <scope>NUCLEOTIDE SEQUENCE</scope>
    <source>
        <strain evidence="3">CBS 990.96</strain>
    </source>
</reference>
<keyword evidence="2" id="KW-0472">Membrane</keyword>
<comment type="caution">
    <text evidence="3">The sequence shown here is derived from an EMBL/GenBank/DDBJ whole genome shotgun (WGS) entry which is preliminary data.</text>
</comment>
<dbReference type="AlphaFoldDB" id="A0AAN6YLL4"/>
<feature type="compositionally biased region" description="Basic and acidic residues" evidence="1">
    <location>
        <begin position="422"/>
        <end position="432"/>
    </location>
</feature>
<proteinExistence type="predicted"/>
<evidence type="ECO:0000256" key="2">
    <source>
        <dbReference type="SAM" id="Phobius"/>
    </source>
</evidence>
<dbReference type="Proteomes" id="UP001301958">
    <property type="component" value="Unassembled WGS sequence"/>
</dbReference>
<dbReference type="EMBL" id="MU865540">
    <property type="protein sequence ID" value="KAK4221508.1"/>
    <property type="molecule type" value="Genomic_DNA"/>
</dbReference>
<keyword evidence="2" id="KW-1133">Transmembrane helix</keyword>
<evidence type="ECO:0000313" key="4">
    <source>
        <dbReference type="Proteomes" id="UP001301958"/>
    </source>
</evidence>
<feature type="region of interest" description="Disordered" evidence="1">
    <location>
        <begin position="277"/>
        <end position="333"/>
    </location>
</feature>
<evidence type="ECO:0000256" key="1">
    <source>
        <dbReference type="SAM" id="MobiDB-lite"/>
    </source>
</evidence>
<reference evidence="3" key="2">
    <citation type="submission" date="2023-05" db="EMBL/GenBank/DDBJ databases">
        <authorList>
            <consortium name="Lawrence Berkeley National Laboratory"/>
            <person name="Steindorff A."/>
            <person name="Hensen N."/>
            <person name="Bonometti L."/>
            <person name="Westerberg I."/>
            <person name="Brannstrom I.O."/>
            <person name="Guillou S."/>
            <person name="Cros-Aarteil S."/>
            <person name="Calhoun S."/>
            <person name="Haridas S."/>
            <person name="Kuo A."/>
            <person name="Mondo S."/>
            <person name="Pangilinan J."/>
            <person name="Riley R."/>
            <person name="Labutti K."/>
            <person name="Andreopoulos B."/>
            <person name="Lipzen A."/>
            <person name="Chen C."/>
            <person name="Yanf M."/>
            <person name="Daum C."/>
            <person name="Ng V."/>
            <person name="Clum A."/>
            <person name="Ohm R."/>
            <person name="Martin F."/>
            <person name="Silar P."/>
            <person name="Natvig D."/>
            <person name="Lalanne C."/>
            <person name="Gautier V."/>
            <person name="Ament-Velasquez S.L."/>
            <person name="Kruys A."/>
            <person name="Hutchinson M.I."/>
            <person name="Powell A.J."/>
            <person name="Barry K."/>
            <person name="Miller A.N."/>
            <person name="Grigoriev I.V."/>
            <person name="Debuchy R."/>
            <person name="Gladieux P."/>
            <person name="Thoren M.H."/>
            <person name="Johannesson H."/>
        </authorList>
    </citation>
    <scope>NUCLEOTIDE SEQUENCE</scope>
    <source>
        <strain evidence="3">CBS 990.96</strain>
    </source>
</reference>
<name>A0AAN6YLL4_9PEZI</name>
<sequence>MGTTTLVPTSSLSDPRLNLGPLTTVFTAPQVCEQCINVGTMVGTDTFTTIACIISCSYPRDGCSEDVPPDICLPNNPVISAIVDAKNRERFGFYSPGLQCPDGWDTATVLSHGIYNLPGDIHQAVLGTLQSDETAAVCCPTGFNAFFPELNAACSAKVSHWDFSYYNVDSLGGCSSEAWSETQEITVWVDPDWRPNETVTDDSGKPNETVFWATASIQYGISIARAIQLVWRPEDRLGTTNVKRLEPGQIVGIILGVIAVIILMIVGTVIIRRRYTKRRRTSQDHKGNELTQPEDSLPRTRTVQRKPELGVNNKKPGNSNIGGGQTPTQNGELQAGYDLPEWYSELPSRSTQTESSVTPAAELFTHVELPELSTNMPQTPTTSNKKTPASSSPDFVSPESTYNGGAQFSPPIPSPSPLSNADRGESHPNRSK</sequence>
<organism evidence="3 4">
    <name type="scientific">Podospora fimiseda</name>
    <dbReference type="NCBI Taxonomy" id="252190"/>
    <lineage>
        <taxon>Eukaryota</taxon>
        <taxon>Fungi</taxon>
        <taxon>Dikarya</taxon>
        <taxon>Ascomycota</taxon>
        <taxon>Pezizomycotina</taxon>
        <taxon>Sordariomycetes</taxon>
        <taxon>Sordariomycetidae</taxon>
        <taxon>Sordariales</taxon>
        <taxon>Podosporaceae</taxon>
        <taxon>Podospora</taxon>
    </lineage>
</organism>
<accession>A0AAN6YLL4</accession>
<protein>
    <submittedName>
        <fullName evidence="3">Uncharacterized protein</fullName>
    </submittedName>
</protein>
<keyword evidence="2" id="KW-0812">Transmembrane</keyword>
<gene>
    <name evidence="3" type="ORF">QBC38DRAFT_461412</name>
</gene>
<feature type="transmembrane region" description="Helical" evidence="2">
    <location>
        <begin position="250"/>
        <end position="271"/>
    </location>
</feature>
<evidence type="ECO:0000313" key="3">
    <source>
        <dbReference type="EMBL" id="KAK4221508.1"/>
    </source>
</evidence>